<comment type="caution">
    <text evidence="3">The sequence shown here is derived from an EMBL/GenBank/DDBJ whole genome shotgun (WGS) entry which is preliminary data.</text>
</comment>
<dbReference type="PANTHER" id="PTHR30404">
    <property type="entry name" value="N-ACETYLMURAMOYL-L-ALANINE AMIDASE"/>
    <property type="match status" value="1"/>
</dbReference>
<reference evidence="3 4" key="1">
    <citation type="submission" date="2021-06" db="EMBL/GenBank/DDBJ databases">
        <authorList>
            <person name="Sun Q."/>
            <person name="Li D."/>
        </authorList>
    </citation>
    <scope>NUCLEOTIDE SEQUENCE [LARGE SCALE GENOMIC DNA]</scope>
    <source>
        <strain evidence="3 4">MSJ-5</strain>
    </source>
</reference>
<dbReference type="Pfam" id="PF01520">
    <property type="entry name" value="Amidase_3"/>
    <property type="match status" value="1"/>
</dbReference>
<protein>
    <submittedName>
        <fullName evidence="3">N-acetylmuramoyl-L-alanine amidase family protein</fullName>
    </submittedName>
</protein>
<dbReference type="SMART" id="SM00646">
    <property type="entry name" value="Ami_3"/>
    <property type="match status" value="1"/>
</dbReference>
<dbReference type="Pfam" id="PF07833">
    <property type="entry name" value="Cu_amine_oxidN1"/>
    <property type="match status" value="1"/>
</dbReference>
<dbReference type="InterPro" id="IPR012854">
    <property type="entry name" value="Cu_amine_oxidase-like_N"/>
</dbReference>
<evidence type="ECO:0000313" key="3">
    <source>
        <dbReference type="EMBL" id="MBU5676953.1"/>
    </source>
</evidence>
<evidence type="ECO:0000259" key="2">
    <source>
        <dbReference type="SMART" id="SM00646"/>
    </source>
</evidence>
<keyword evidence="4" id="KW-1185">Reference proteome</keyword>
<dbReference type="CDD" id="cd02696">
    <property type="entry name" value="MurNAc-LAA"/>
    <property type="match status" value="1"/>
</dbReference>
<dbReference type="Proteomes" id="UP000779508">
    <property type="component" value="Unassembled WGS sequence"/>
</dbReference>
<gene>
    <name evidence="3" type="ORF">KQI88_11050</name>
</gene>
<keyword evidence="1" id="KW-0378">Hydrolase</keyword>
<sequence length="497" mass="55843">MKKLISSILVLIIFIASFTISFANVSPNKISLKENGKVRSFQAVNLKIDNKVVKSADVPPVLYLINNQARTLVPLRMIVEHLEDKLNADIEWDQVKYEVKVKTNDKEIILKIDSPIATVNGVQKKLPDNIPAKLLTLGNTSRTMVPIRFFAEELGLNVEWDQETWTALIDIPNESEDESEKEPIPPQENVSDITDVRVEMDGSTPQVRIKTSKKADYKQFKLANPERLVIDVTNAKFNLSDKNKLENNGTLNIPISSDVIKGVRVSQFQNDPFITRVVVDLGKLIEYEITFDEKNVEIVIDFVKNTSNDRERLIVIDPGHGGKDPGAISSTLKLHEAEIVLDIATRLNKLLTGAGFKTYMTRVDDRYVSLQDRVDTANKLNADLFVSIHANAALTNTANGLENFYYPSEKNPLDNRDNKKLAQIFQAEMIKNLNINSRGAKAGDLYVLRNTTMPAVLTETGFLTNAGDEAKLATSQYRQQVAEAMFKSTVRYFEETK</sequence>
<dbReference type="InterPro" id="IPR021731">
    <property type="entry name" value="AMIN_dom"/>
</dbReference>
<dbReference type="InterPro" id="IPR002508">
    <property type="entry name" value="MurNAc-LAA_cat"/>
</dbReference>
<accession>A0ABS6G3K6</accession>
<dbReference type="Pfam" id="PF11741">
    <property type="entry name" value="AMIN"/>
    <property type="match status" value="1"/>
</dbReference>
<dbReference type="PANTHER" id="PTHR30404:SF0">
    <property type="entry name" value="N-ACETYLMURAMOYL-L-ALANINE AMIDASE AMIC"/>
    <property type="match status" value="1"/>
</dbReference>
<dbReference type="RefSeq" id="WP_216417316.1">
    <property type="nucleotide sequence ID" value="NZ_JAHLQK010000004.1"/>
</dbReference>
<evidence type="ECO:0000256" key="1">
    <source>
        <dbReference type="ARBA" id="ARBA00022801"/>
    </source>
</evidence>
<evidence type="ECO:0000313" key="4">
    <source>
        <dbReference type="Proteomes" id="UP000779508"/>
    </source>
</evidence>
<name>A0ABS6G3K6_9FIRM</name>
<feature type="domain" description="MurNAc-LAA" evidence="2">
    <location>
        <begin position="374"/>
        <end position="490"/>
    </location>
</feature>
<dbReference type="EMBL" id="JAHLQK010000004">
    <property type="protein sequence ID" value="MBU5676953.1"/>
    <property type="molecule type" value="Genomic_DNA"/>
</dbReference>
<dbReference type="InterPro" id="IPR050695">
    <property type="entry name" value="N-acetylmuramoyl_amidase_3"/>
</dbReference>
<organism evidence="3 4">
    <name type="scientific">Alkaliphilus flagellatus</name>
    <dbReference type="NCBI Taxonomy" id="2841507"/>
    <lineage>
        <taxon>Bacteria</taxon>
        <taxon>Bacillati</taxon>
        <taxon>Bacillota</taxon>
        <taxon>Clostridia</taxon>
        <taxon>Peptostreptococcales</taxon>
        <taxon>Natronincolaceae</taxon>
        <taxon>Alkaliphilus</taxon>
    </lineage>
</organism>
<proteinExistence type="predicted"/>